<evidence type="ECO:0000313" key="2">
    <source>
        <dbReference type="Proteomes" id="UP001201812"/>
    </source>
</evidence>
<evidence type="ECO:0000313" key="1">
    <source>
        <dbReference type="EMBL" id="KAI1718938.1"/>
    </source>
</evidence>
<organism evidence="1 2">
    <name type="scientific">Ditylenchus destructor</name>
    <dbReference type="NCBI Taxonomy" id="166010"/>
    <lineage>
        <taxon>Eukaryota</taxon>
        <taxon>Metazoa</taxon>
        <taxon>Ecdysozoa</taxon>
        <taxon>Nematoda</taxon>
        <taxon>Chromadorea</taxon>
        <taxon>Rhabditida</taxon>
        <taxon>Tylenchina</taxon>
        <taxon>Tylenchomorpha</taxon>
        <taxon>Sphaerularioidea</taxon>
        <taxon>Anguinidae</taxon>
        <taxon>Anguininae</taxon>
        <taxon>Ditylenchus</taxon>
    </lineage>
</organism>
<name>A0AAD4N5J1_9BILA</name>
<dbReference type="AlphaFoldDB" id="A0AAD4N5J1"/>
<proteinExistence type="predicted"/>
<keyword evidence="2" id="KW-1185">Reference proteome</keyword>
<accession>A0AAD4N5J1</accession>
<comment type="caution">
    <text evidence="1">The sequence shown here is derived from an EMBL/GenBank/DDBJ whole genome shotgun (WGS) entry which is preliminary data.</text>
</comment>
<protein>
    <submittedName>
        <fullName evidence="1">Uncharacterized protein</fullName>
    </submittedName>
</protein>
<reference evidence="1" key="1">
    <citation type="submission" date="2022-01" db="EMBL/GenBank/DDBJ databases">
        <title>Genome Sequence Resource for Two Populations of Ditylenchus destructor, the Migratory Endoparasitic Phytonematode.</title>
        <authorList>
            <person name="Zhang H."/>
            <person name="Lin R."/>
            <person name="Xie B."/>
        </authorList>
    </citation>
    <scope>NUCLEOTIDE SEQUENCE</scope>
    <source>
        <strain evidence="1">BazhouSP</strain>
    </source>
</reference>
<gene>
    <name evidence="1" type="ORF">DdX_06052</name>
</gene>
<sequence length="123" mass="13945">MTSDDSDTDFGANISTIYAKMNKLDESRMKDMGKMIWSSTMHSPMIGMFYWMMGEIFKELTANYSQEITMALNGEWDVVLATELFNVNSMAFIDILKRHQNIPYIPFATSSVLSSNAYINALG</sequence>
<dbReference type="EMBL" id="JAKKPZ010000007">
    <property type="protein sequence ID" value="KAI1718938.1"/>
    <property type="molecule type" value="Genomic_DNA"/>
</dbReference>
<dbReference type="Proteomes" id="UP001201812">
    <property type="component" value="Unassembled WGS sequence"/>
</dbReference>